<accession>A0ABT4EHW4</accession>
<comment type="caution">
    <text evidence="1">The sequence shown here is derived from an EMBL/GenBank/DDBJ whole genome shotgun (WGS) entry which is preliminary data.</text>
</comment>
<dbReference type="EMBL" id="JAMDLY010000017">
    <property type="protein sequence ID" value="MCY9531951.1"/>
    <property type="molecule type" value="Genomic_DNA"/>
</dbReference>
<name>A0ABT4EHW4_PAEAL</name>
<organism evidence="1 2">
    <name type="scientific">Paenibacillus alvei</name>
    <name type="common">Bacillus alvei</name>
    <dbReference type="NCBI Taxonomy" id="44250"/>
    <lineage>
        <taxon>Bacteria</taxon>
        <taxon>Bacillati</taxon>
        <taxon>Bacillota</taxon>
        <taxon>Bacilli</taxon>
        <taxon>Bacillales</taxon>
        <taxon>Paenibacillaceae</taxon>
        <taxon>Paenibacillus</taxon>
    </lineage>
</organism>
<evidence type="ECO:0000313" key="2">
    <source>
        <dbReference type="Proteomes" id="UP001527090"/>
    </source>
</evidence>
<reference evidence="1 2" key="1">
    <citation type="submission" date="2022-05" db="EMBL/GenBank/DDBJ databases">
        <title>Genome Sequencing of Bee-Associated Microbes.</title>
        <authorList>
            <person name="Dunlap C."/>
        </authorList>
    </citation>
    <scope>NUCLEOTIDE SEQUENCE [LARGE SCALE GENOMIC DNA]</scope>
    <source>
        <strain evidence="1 2">NRRL NRS-750</strain>
    </source>
</reference>
<keyword evidence="2" id="KW-1185">Reference proteome</keyword>
<sequence>MTRTFISLLSACAYFFRTRGEIPHLFTDVTRLWIWFIPADLDYPKSEYSMYKRTYEYPAADMT</sequence>
<dbReference type="RefSeq" id="WP_028533527.1">
    <property type="nucleotide sequence ID" value="NZ_JAMDLY010000017.1"/>
</dbReference>
<evidence type="ECO:0000313" key="1">
    <source>
        <dbReference type="EMBL" id="MCY9531951.1"/>
    </source>
</evidence>
<protein>
    <submittedName>
        <fullName evidence="1">Uncharacterized protein</fullName>
    </submittedName>
</protein>
<proteinExistence type="predicted"/>
<dbReference type="Proteomes" id="UP001527090">
    <property type="component" value="Unassembled WGS sequence"/>
</dbReference>
<gene>
    <name evidence="1" type="ORF">M5X04_21820</name>
</gene>